<dbReference type="PANTHER" id="PTHR30028">
    <property type="entry name" value="UPF0014 INNER MEMBRANE PROTEIN YBBM-RELATED"/>
    <property type="match status" value="1"/>
</dbReference>
<reference evidence="7 8" key="1">
    <citation type="submission" date="2015-06" db="EMBL/GenBank/DDBJ databases">
        <title>Improved classification and identification of acetic acid bacteria using matrix-assisted laser desorption/ionization time-of-flight mass spectrometry; Gluconobacter nephelii and Gluconobacter uchimurae are later heterotypic synonyms of Gluconobacter japonicus and Gluconobacter oxydans, respectively.</title>
        <authorList>
            <person name="Li L."/>
            <person name="Cleenwerck I."/>
            <person name="De Vuyst L."/>
            <person name="Vandamme P."/>
        </authorList>
    </citation>
    <scope>NUCLEOTIDE SEQUENCE [LARGE SCALE GENOMIC DNA]</scope>
    <source>
        <strain evidence="7 8">LMG 1604</strain>
    </source>
</reference>
<evidence type="ECO:0000256" key="5">
    <source>
        <dbReference type="ARBA" id="ARBA00023136"/>
    </source>
</evidence>
<evidence type="ECO:0000256" key="2">
    <source>
        <dbReference type="ARBA" id="ARBA00005268"/>
    </source>
</evidence>
<evidence type="ECO:0000256" key="3">
    <source>
        <dbReference type="ARBA" id="ARBA00022692"/>
    </source>
</evidence>
<feature type="transmembrane region" description="Helical" evidence="6">
    <location>
        <begin position="96"/>
        <end position="119"/>
    </location>
</feature>
<protein>
    <submittedName>
        <fullName evidence="7">ABC transporter permease</fullName>
    </submittedName>
</protein>
<feature type="transmembrane region" description="Helical" evidence="6">
    <location>
        <begin position="188"/>
        <end position="214"/>
    </location>
</feature>
<evidence type="ECO:0000256" key="6">
    <source>
        <dbReference type="SAM" id="Phobius"/>
    </source>
</evidence>
<sequence>MTTPSLMTNGALIVAAVLVGCGVGLSIWASLGVARNLLTSAVRMAIQLLLIGNVLLFVFTRSSVWLTVLVVACMFAAAAYEAGARQTIRLPTVWHFAIGTMATFTGTTVAVLTGLLTVLHPHPWYQARSAIPMVGLLLGNVMNATSLSMNALLSDVSRDRRAVEARISLGASRFGAMRGVMRQAIRTALLPTFNQMAAAGIITLPGIMTGQVLAGMNPIDAARYQIVLMSLIVSGNMIGATVAASLLTLRLTDARGRLRLDRLKSV</sequence>
<accession>A0A149V1Y2</accession>
<dbReference type="Proteomes" id="UP000075538">
    <property type="component" value="Unassembled WGS sequence"/>
</dbReference>
<dbReference type="AlphaFoldDB" id="A0A149V1Y2"/>
<evidence type="ECO:0000256" key="1">
    <source>
        <dbReference type="ARBA" id="ARBA00004141"/>
    </source>
</evidence>
<name>A0A149V1Y2_9PROT</name>
<feature type="transmembrane region" description="Helical" evidence="6">
    <location>
        <begin position="12"/>
        <end position="34"/>
    </location>
</feature>
<feature type="transmembrane region" description="Helical" evidence="6">
    <location>
        <begin position="41"/>
        <end position="59"/>
    </location>
</feature>
<dbReference type="Pfam" id="PF03649">
    <property type="entry name" value="UPF0014"/>
    <property type="match status" value="1"/>
</dbReference>
<comment type="similarity">
    <text evidence="2">Belongs to the UPF0014 family.</text>
</comment>
<organism evidence="7 8">
    <name type="scientific">Acetobacter malorum</name>
    <dbReference type="NCBI Taxonomy" id="178901"/>
    <lineage>
        <taxon>Bacteria</taxon>
        <taxon>Pseudomonadati</taxon>
        <taxon>Pseudomonadota</taxon>
        <taxon>Alphaproteobacteria</taxon>
        <taxon>Acetobacterales</taxon>
        <taxon>Acetobacteraceae</taxon>
        <taxon>Acetobacter</taxon>
    </lineage>
</organism>
<comment type="subcellular location">
    <subcellularLocation>
        <location evidence="1">Membrane</location>
        <topology evidence="1">Multi-pass membrane protein</topology>
    </subcellularLocation>
</comment>
<evidence type="ECO:0000313" key="8">
    <source>
        <dbReference type="Proteomes" id="UP000075538"/>
    </source>
</evidence>
<feature type="transmembrane region" description="Helical" evidence="6">
    <location>
        <begin position="131"/>
        <end position="153"/>
    </location>
</feature>
<dbReference type="EMBL" id="LHZZ01000623">
    <property type="protein sequence ID" value="KXV74188.1"/>
    <property type="molecule type" value="Genomic_DNA"/>
</dbReference>
<keyword evidence="3 6" id="KW-0812">Transmembrane</keyword>
<dbReference type="InterPro" id="IPR005226">
    <property type="entry name" value="UPF0014_fam"/>
</dbReference>
<gene>
    <name evidence="7" type="ORF">AD953_12870</name>
</gene>
<keyword evidence="4 6" id="KW-1133">Transmembrane helix</keyword>
<feature type="transmembrane region" description="Helical" evidence="6">
    <location>
        <begin position="65"/>
        <end position="84"/>
    </location>
</feature>
<feature type="transmembrane region" description="Helical" evidence="6">
    <location>
        <begin position="226"/>
        <end position="249"/>
    </location>
</feature>
<dbReference type="PANTHER" id="PTHR30028:SF0">
    <property type="entry name" value="PROTEIN ALUMINUM SENSITIVE 3"/>
    <property type="match status" value="1"/>
</dbReference>
<dbReference type="PATRIC" id="fig|178901.15.peg.2352"/>
<dbReference type="GO" id="GO:0005886">
    <property type="term" value="C:plasma membrane"/>
    <property type="evidence" value="ECO:0007669"/>
    <property type="project" value="TreeGrafter"/>
</dbReference>
<keyword evidence="5 6" id="KW-0472">Membrane</keyword>
<proteinExistence type="inferred from homology"/>
<dbReference type="RefSeq" id="WP_061491738.1">
    <property type="nucleotide sequence ID" value="NZ_LHZZ01000623.1"/>
</dbReference>
<evidence type="ECO:0000313" key="7">
    <source>
        <dbReference type="EMBL" id="KXV74188.1"/>
    </source>
</evidence>
<evidence type="ECO:0000256" key="4">
    <source>
        <dbReference type="ARBA" id="ARBA00022989"/>
    </source>
</evidence>
<comment type="caution">
    <text evidence="7">The sequence shown here is derived from an EMBL/GenBank/DDBJ whole genome shotgun (WGS) entry which is preliminary data.</text>
</comment>